<accession>A0A364LFX7</accession>
<dbReference type="InterPro" id="IPR056823">
    <property type="entry name" value="TEN-like_YD-shell"/>
</dbReference>
<dbReference type="InterPro" id="IPR050708">
    <property type="entry name" value="T6SS_VgrG/RHS"/>
</dbReference>
<dbReference type="PANTHER" id="PTHR32305:SF15">
    <property type="entry name" value="PROTEIN RHSA-RELATED"/>
    <property type="match status" value="1"/>
</dbReference>
<organism evidence="5 6">
    <name type="scientific">Legionella quinlivanii</name>
    <dbReference type="NCBI Taxonomy" id="45073"/>
    <lineage>
        <taxon>Bacteria</taxon>
        <taxon>Pseudomonadati</taxon>
        <taxon>Pseudomonadota</taxon>
        <taxon>Gammaproteobacteria</taxon>
        <taxon>Legionellales</taxon>
        <taxon>Legionellaceae</taxon>
        <taxon>Legionella</taxon>
    </lineage>
</organism>
<dbReference type="RefSeq" id="WP_112220547.1">
    <property type="nucleotide sequence ID" value="NZ_MVJN01000012.1"/>
</dbReference>
<evidence type="ECO:0000256" key="3">
    <source>
        <dbReference type="SAM" id="Phobius"/>
    </source>
</evidence>
<dbReference type="PROSITE" id="PS51782">
    <property type="entry name" value="LYSM"/>
    <property type="match status" value="1"/>
</dbReference>
<evidence type="ECO:0000256" key="1">
    <source>
        <dbReference type="ARBA" id="ARBA00022737"/>
    </source>
</evidence>
<protein>
    <recommendedName>
        <fullName evidence="4">LysM domain-containing protein</fullName>
    </recommendedName>
</protein>
<dbReference type="PANTHER" id="PTHR32305">
    <property type="match status" value="1"/>
</dbReference>
<reference evidence="5 6" key="1">
    <citation type="submission" date="2017-02" db="EMBL/GenBank/DDBJ databases">
        <title>Legionella quilivanii strain from human: case report and whole genome sequencing analysis.</title>
        <authorList>
            <person name="Lalancette C."/>
            <person name="Leduc J.-M."/>
            <person name="Levesque S."/>
            <person name="Fournier E."/>
            <person name="Saoud J."/>
            <person name="Faucher S.P."/>
            <person name="Bernard K."/>
            <person name="Martineau C."/>
            <person name="Longtin J."/>
        </authorList>
    </citation>
    <scope>NUCLEOTIDE SEQUENCE [LARGE SCALE GENOMIC DNA]</scope>
    <source>
        <strain evidence="5 6">ID143958</strain>
    </source>
</reference>
<feature type="domain" description="LysM" evidence="4">
    <location>
        <begin position="3081"/>
        <end position="3135"/>
    </location>
</feature>
<feature type="transmembrane region" description="Helical" evidence="3">
    <location>
        <begin position="3189"/>
        <end position="3211"/>
    </location>
</feature>
<sequence>MSQIFTGTGLGLQGSSLSQLGAYGPQGNAIFGQNGLSLYINAANGNLILKQSDGFLASHGIGFNLFSTYNAQGKKADRWLFNTQTHLIIDGEPNSAGGSLTRIGEDGHHTRFVFDSASKTYLPEDGGTERIQWTGNGWSYSQGASAVSCEYNTEGLLTAWSDRDGHRLNYVYNDGQLSDIFDCTGQQNIHWQFQQGLLQDISFYDQGLLVHHLHYSYDDSGRLRLVIQDQGDGKSSWVAYDYQDDSDLIESIRQSDGCALHFSYDEQNRISSMSDGEGRITRFNYEPGCTKVSNQLGETWCYSFDDKDRLTEIRGPDNHTISYQYQGNYLSRIVKGGLAWNFIYNEAGDCIRTEEPDGQIIQRTFDAEHRLLSESKSSIFNGNNHPGQTATAHYIYDSKGHLRFAISDNGTVTEYRYNEAGACLNRRVYLKSAFDLSLFSNLSQPDLNDLESWSKRQPAAQISLVEYQYDWRGQLQQEIHYQSVDAAGNGFEQNALRTYYQYDARGRLIEKTVPTEWGDNKTYFFYDDLGRLTCSRDNLGLINQYEYDDSHQRIIQTDSRGLKTLYLYDRSGLLLSKQQLGTNNRDFGVQRFEYDKAGRLISETDWEGRKSWYLYDKAGLLCAKVDNNGHLKEYRYDAEGRLIQSIEYAQKVNEQQLGGLELELIRPTHSSKDRYNWTFYNQYNQIAYQVDATGAIIGYRYDAQGQLTEKIAYAERIAITNLFDAIKSGTITPVENANDRRYRYYYDIAGRLQAEINAEGAAIGYQYDRLGNCIEVRKFYNKAITSDLKFWGEIEPAVSDKDIVNYSFYNSAGLKEADIDGEGFATSYYYNNAGMLLEKRQYFTALSKPLRLSFDKSWEDQKPNCHPKDRITSYRYDERQLLIEENQSGGLTLNYFYDNSGLMLEKRAFDRFRDQSRGARYQYDERGRLIASLSAEGEKLLRNIELSKEEIAAIWQQHAIHYSYSNNDSLLTKINALGQTERYVYDEQGRLAFIINADGEIREQQYDDFGNLTHYIQYSKHFKNLPPEMNAGNLHDYLTLHKDPADEVTEYEYNHLGQVIRTCKGSRLETATRYNAFGEVEQLIQDAQGKSPLTINYFYDKRGLLVLQQDSVTGIYKPQSWSYDRFGRLMIAVDANQNKTSYKYNQRGECTAVINPKGKEKTMRYDAFSRLVYEFDQLRTIYEYDDSNRSVTIRQPDKGREVKTEFNAFGDKISFTDFNGAITSFTYDVNGQLIEKNGPLGLQSFYTYDRAGQLIKESKDGRITQYSYDAAGRVLSKTIDPEGLNLSTRYHFDGIGRQLEVIGPDQIVKQYRYDNAGNCIRSCIDPLGLNLITEYEYDSQNQLTRQTILNSCGKNQITAYEWDALGRCTQKIIDPEGLSLVTQYTYDAKGNLCSETDPRGNTRYWIYDVMDECRFQIDARGCVTEFKYDLNGRNICTIQYANEVRLNAAATENDMKLLLKSSSADRYSFKQFDSDGHVLLSFDPMGYATAYTYDVQGNATRIIRYAKPASLEDLKNGIIPVFGKTEAGRIQHLAYDSLNRLCYQLDDEHHLTEFKYNQAGEVVSKTRFANRFLFDLNQFNQAEIEKSISRNLQSDQTSRYSYDQAGRLLAELNAEGFAVKYQYDRLGNLIATQGFAKPVSSVLDENWLSALKSDSYDRITRSVFDAAGREIYRISAEGRVIGRQYDAVGNIISETSYAARLNLSEYSEESLALQNVQGRTSAYQYDSNGRLTNKTDAENQQTVYDYDANGNLLSKTEANKAIWCYEYDASNQLITTISPEVDVALGYQSQRRSIITRNLYDNFGNIIKTVKDVEGLCQIREYTFDANNHCVQISYPDVAINKADLNGSMNRQELRKTLNETFRYNAFGEVEAQSDRAGNWQYFTYDREGHLRFSLNQLGALTEYEYNDLGQLAGKTTYATGIYLKPGSEVNGTELADARKTNVLDRHEFYQYDRLNRLIKTEKDSMRSFNSSSRSYEFSTPTTRYQYNAFGEVINTAVLLHEGVYASSRRYYDKDGLLTGELNDENYLTRYQYNAFGELSQQTEYAERASCFDDFDVKSPVSTSLDRVFLYQYDALGRVQKKTQRQVTYQQLNSNGQLVNLTADIVNSYEYDSMGHLVKMTDAEGQSSYFSYDALGQLKAKMGPQTQSGRAAVSYTYDGLGHLIETIQYANGAKLDSEGFILPAASANDLHTLDFYDSNDQLLLQQDAMGHFKFYSYDEQGNVARAWELLSQIDGSQRLIDKRYFYDAGGHLLRAATRKANGDWACEDSQYNVFGEVAHKGINGQLNIHYDYDQAGRLWRTNSAGYYQLFIYDLSDKVTQIITSTNAFRAVAGEDGLDLSDKQFETARSFQTESWEFDLQRQNNLYDKLGNLLAQNRESTENPLTINDSVHLKIINQTYSYDRWGNVLSHRNANGYETNYQYNGLNQLTEQDLLEVMAYDEHGVGRLINPRLFYAYDRLGRLIGFTDANGHRVTKVLDASGNVIQERDGKGGLRQKYYDIFGRLKESINELGGSTVYLYDKANRLTGIQTSGSKQQYFYDEAGQLLQQTDGENNASLFVYDELGNLIGKRNTFGYWRSMSYDDAGHKLAETDELGHVQSWSYQDGRLISHTDLGQHQTTYRYNRNGLLLSESGSGRSIEYHYQGDGSLKQYVDNTRGEVLNYQYDNEGNVSSKQSSRINPGKDGWLLESDHYEYDRLGRLISVRRAHPDDVDSRFPQQDKSLLSIDYQYDAAGNLRHSLITANYGGYEKASSDEYYSYDENNRIKISKGKLIEGNIQIDKDQGSLLDYDAAGNLTGADKYEEGILHHYLYGYNKGNQLKWTQKDNITLESRKYNQAGQVIEDRLFDAKGNVAQINRSSYKNGFLDYVTTTRPVGNLEHLVSQNKFYYDVAENLTAEMLRVEKQGQNAGYTLTHVYSFDWWDDYRRSEDRATLSIDNQASTYGLSMRIYDVNGQLQEAIDQQPDSSGRTNSAHYSSSAVDGIRSREDQTGKTSYLSVNGKHIADIKLDATTGKQTLTVYGGFTPEGSAQPAQKTNPWIWNPRAGYGNFNAFFQNGRTTAESMQARNEPNDAISPNSPQDNLGSYTVSAGDTLESIALQVYGDSSLWYLIADANGITSREERAGSSSQMHAGQRLVLPPVFSNQHNSADTHNVLREDYFIGNTSATAPMPKPLSTDSSPVQRKHHKLLGKVLTAVVGTIITVLAAAAVASIFAPSALAINGLGGIFKLGLSTLWGGTSLGVSLGASLSAGFIGNMASQGVASMAGLQEGMHWGAALTTALATMASAGLMRGMKMDGLAKDALGFLSDKSPALFNFSSAAEMMSQNALSQGITLAANQQKHFDWQRLAASGVTAGLMGGEAGGRVSNALRAIDKTEMINTELNSLLNQGSHALLTGQSINTLQILEDNLGDSIGQGIMKSAIQDSESNELNIEDSSPSPEDSIESLYLDNGESILLNLNENSTAQSILPQTDPLSLATNNELDLRNTLTDLYNYGKNSIMDRYNSLTQGLNDLEKEYNVRSHFYDILRDLKPEPIDNTPSWLEDVVSFGIDLIPVVGQIKGGMEFYTGRDMVSLQEMNGSMALLSLIPLAKPLIKTVKFLSKTKAGKVISTYKATIIRHSANAAIAGGSSYGAAVSTGDEHPIQTAILATFAGMIVGCKVNPSRATATKINFLAGGGISYANQGVDWYKTGKPVSLGKVFINATFTSLGAAWTWGMPAITAAMLRFQTETPSIKIGEELYDKIYQTKS</sequence>
<dbReference type="Pfam" id="PF25023">
    <property type="entry name" value="TEN_YD-shell"/>
    <property type="match status" value="6"/>
</dbReference>
<dbReference type="Pfam" id="PF05593">
    <property type="entry name" value="RHS_repeat"/>
    <property type="match status" value="3"/>
</dbReference>
<keyword evidence="1" id="KW-0677">Repeat</keyword>
<evidence type="ECO:0000313" key="6">
    <source>
        <dbReference type="Proteomes" id="UP000249458"/>
    </source>
</evidence>
<dbReference type="Gene3D" id="3.10.350.10">
    <property type="entry name" value="LysM domain"/>
    <property type="match status" value="1"/>
</dbReference>
<feature type="region of interest" description="Disordered" evidence="2">
    <location>
        <begin position="3059"/>
        <end position="3078"/>
    </location>
</feature>
<dbReference type="InterPro" id="IPR018392">
    <property type="entry name" value="LysM"/>
</dbReference>
<dbReference type="Gene3D" id="2.180.10.10">
    <property type="entry name" value="RHS repeat-associated core"/>
    <property type="match status" value="10"/>
</dbReference>
<keyword evidence="3" id="KW-0812">Transmembrane</keyword>
<evidence type="ECO:0000313" key="5">
    <source>
        <dbReference type="EMBL" id="RAP35033.1"/>
    </source>
</evidence>
<keyword evidence="3" id="KW-0472">Membrane</keyword>
<dbReference type="Proteomes" id="UP000249458">
    <property type="component" value="Unassembled WGS sequence"/>
</dbReference>
<feature type="region of interest" description="Disordered" evidence="2">
    <location>
        <begin position="2960"/>
        <end position="2991"/>
    </location>
</feature>
<dbReference type="SMART" id="SM00257">
    <property type="entry name" value="LysM"/>
    <property type="match status" value="1"/>
</dbReference>
<dbReference type="EMBL" id="MVJN01000012">
    <property type="protein sequence ID" value="RAP35033.1"/>
    <property type="molecule type" value="Genomic_DNA"/>
</dbReference>
<feature type="compositionally biased region" description="Polar residues" evidence="2">
    <location>
        <begin position="2961"/>
        <end position="2977"/>
    </location>
</feature>
<comment type="caution">
    <text evidence="5">The sequence shown here is derived from an EMBL/GenBank/DDBJ whole genome shotgun (WGS) entry which is preliminary data.</text>
</comment>
<keyword evidence="3" id="KW-1133">Transmembrane helix</keyword>
<dbReference type="InterPro" id="IPR006530">
    <property type="entry name" value="YD"/>
</dbReference>
<dbReference type="InterPro" id="IPR036779">
    <property type="entry name" value="LysM_dom_sf"/>
</dbReference>
<dbReference type="Gene3D" id="3.90.930.1">
    <property type="match status" value="1"/>
</dbReference>
<feature type="transmembrane region" description="Helical" evidence="3">
    <location>
        <begin position="3223"/>
        <end position="3250"/>
    </location>
</feature>
<evidence type="ECO:0000256" key="2">
    <source>
        <dbReference type="SAM" id="MobiDB-lite"/>
    </source>
</evidence>
<name>A0A364LFX7_9GAMM</name>
<evidence type="ECO:0000259" key="4">
    <source>
        <dbReference type="PROSITE" id="PS51782"/>
    </source>
</evidence>
<dbReference type="InterPro" id="IPR031325">
    <property type="entry name" value="RHS_repeat"/>
</dbReference>
<dbReference type="CDD" id="cd00118">
    <property type="entry name" value="LysM"/>
    <property type="match status" value="1"/>
</dbReference>
<gene>
    <name evidence="5" type="ORF">B1207_14130</name>
</gene>
<proteinExistence type="predicted"/>
<dbReference type="NCBIfam" id="TIGR01643">
    <property type="entry name" value="YD_repeat_2x"/>
    <property type="match status" value="8"/>
</dbReference>